<dbReference type="Pfam" id="PF06155">
    <property type="entry name" value="GBBH-like_N"/>
    <property type="match status" value="1"/>
</dbReference>
<evidence type="ECO:0000313" key="5">
    <source>
        <dbReference type="Proteomes" id="UP000219439"/>
    </source>
</evidence>
<protein>
    <submittedName>
        <fullName evidence="4">DUF971 family protein</fullName>
    </submittedName>
</protein>
<dbReference type="PANTHER" id="PTHR35303:SF5">
    <property type="entry name" value="OS02G0197800 PROTEIN"/>
    <property type="match status" value="1"/>
</dbReference>
<reference evidence="4 5" key="1">
    <citation type="submission" date="2017-09" db="EMBL/GenBank/DDBJ databases">
        <authorList>
            <person name="Ehlers B."/>
            <person name="Leendertz F.H."/>
        </authorList>
    </citation>
    <scope>NUCLEOTIDE SEQUENCE [LARGE SCALE GENOMIC DNA]</scope>
    <source>
        <strain evidence="4 5">DSM 18289</strain>
    </source>
</reference>
<dbReference type="RefSeq" id="WP_097152074.1">
    <property type="nucleotide sequence ID" value="NZ_OBEL01000001.1"/>
</dbReference>
<dbReference type="EMBL" id="OBEL01000001">
    <property type="protein sequence ID" value="SNZ07268.1"/>
    <property type="molecule type" value="Genomic_DNA"/>
</dbReference>
<evidence type="ECO:0000256" key="2">
    <source>
        <dbReference type="ARBA" id="ARBA00023004"/>
    </source>
</evidence>
<keyword evidence="2" id="KW-0408">Iron</keyword>
<sequence>MATEIWPTEIRLHKDKRTLSVRFDNDESFDFPAEFLRVTSPSAEVQGHGPDQKKTVSGKQDVEIMQVDPVGNYAVRLVFTDLHDTGYYTWNYFIENGRNFDAVWAAYLAELEDKGLSR</sequence>
<dbReference type="InterPro" id="IPR038492">
    <property type="entry name" value="GBBH-like_N_sf"/>
</dbReference>
<accession>A0A285ND96</accession>
<proteinExistence type="predicted"/>
<keyword evidence="5" id="KW-1185">Reference proteome</keyword>
<name>A0A285ND96_9HYPH</name>
<dbReference type="OrthoDB" id="9794178at2"/>
<feature type="domain" description="Gamma-butyrobetaine hydroxylase-like N-terminal" evidence="3">
    <location>
        <begin position="10"/>
        <end position="93"/>
    </location>
</feature>
<dbReference type="Proteomes" id="UP000219439">
    <property type="component" value="Unassembled WGS sequence"/>
</dbReference>
<evidence type="ECO:0000313" key="4">
    <source>
        <dbReference type="EMBL" id="SNZ07268.1"/>
    </source>
</evidence>
<dbReference type="InterPro" id="IPR010376">
    <property type="entry name" value="GBBH-like_N"/>
</dbReference>
<dbReference type="GO" id="GO:0046872">
    <property type="term" value="F:metal ion binding"/>
    <property type="evidence" value="ECO:0007669"/>
    <property type="project" value="UniProtKB-KW"/>
</dbReference>
<organism evidence="4 5">
    <name type="scientific">Cohaesibacter gelatinilyticus</name>
    <dbReference type="NCBI Taxonomy" id="372072"/>
    <lineage>
        <taxon>Bacteria</taxon>
        <taxon>Pseudomonadati</taxon>
        <taxon>Pseudomonadota</taxon>
        <taxon>Alphaproteobacteria</taxon>
        <taxon>Hyphomicrobiales</taxon>
        <taxon>Cohaesibacteraceae</taxon>
    </lineage>
</organism>
<keyword evidence="1" id="KW-0479">Metal-binding</keyword>
<evidence type="ECO:0000259" key="3">
    <source>
        <dbReference type="Pfam" id="PF06155"/>
    </source>
</evidence>
<dbReference type="PANTHER" id="PTHR35303">
    <property type="entry name" value="OS02G0197800 PROTEIN"/>
    <property type="match status" value="1"/>
</dbReference>
<dbReference type="AlphaFoldDB" id="A0A285ND96"/>
<dbReference type="Gene3D" id="3.30.2020.30">
    <property type="match status" value="1"/>
</dbReference>
<evidence type="ECO:0000256" key="1">
    <source>
        <dbReference type="ARBA" id="ARBA00022723"/>
    </source>
</evidence>
<gene>
    <name evidence="4" type="ORF">SAMN06265368_0785</name>
</gene>